<dbReference type="STRING" id="3088.A0A383W4E4"/>
<dbReference type="PRINTS" id="PR00700">
    <property type="entry name" value="PRTYPHPHTASE"/>
</dbReference>
<dbReference type="InterPro" id="IPR000387">
    <property type="entry name" value="Tyr_Pase_dom"/>
</dbReference>
<sequence>MCSLVEKQEPFRLAEDQCLAAVNSVEQHVQQAMPAVVNAMSSIPPAAQQLSHSGPQAGMSGKESTAYWYSRAHRALKQRWADPQQMSREYQHVCALDDAIQAPAGVAKSRAAAGRNRYCNVLPYDFNRVVLGDEAYINASMIRVQLPMLERPCAYIATQGPLPTTAGDFWGMVYSLKVPAIVMLTNVNECGVNKCAQYFPAQVGSTSLPGFKLQVEQVVPFSPDCTLRVMRLSSTSSERSHMLCHYHFHAWPDHGTPGSSAGLRAVCRSLSTARESGAPVLVHCSAGIGRTGTFCAVDILLQRLDAWPGCNGGAGPERGEVEAALNLPALVHELRRQRMGMVQTLEQYAFVYQAIVDDLQARTKQQQQMGGSQ</sequence>
<dbReference type="GO" id="GO:0004725">
    <property type="term" value="F:protein tyrosine phosphatase activity"/>
    <property type="evidence" value="ECO:0007669"/>
    <property type="project" value="InterPro"/>
</dbReference>
<dbReference type="InterPro" id="IPR000242">
    <property type="entry name" value="PTP_cat"/>
</dbReference>
<dbReference type="EMBL" id="FNXT01001082">
    <property type="protein sequence ID" value="SZX71874.1"/>
    <property type="molecule type" value="Genomic_DNA"/>
</dbReference>
<dbReference type="InterPro" id="IPR029021">
    <property type="entry name" value="Prot-tyrosine_phosphatase-like"/>
</dbReference>
<proteinExistence type="predicted"/>
<dbReference type="Pfam" id="PF00102">
    <property type="entry name" value="Y_phosphatase"/>
    <property type="match status" value="1"/>
</dbReference>
<feature type="domain" description="Tyrosine specific protein phosphatases" evidence="2">
    <location>
        <begin position="261"/>
        <end position="349"/>
    </location>
</feature>
<evidence type="ECO:0000259" key="2">
    <source>
        <dbReference type="PROSITE" id="PS50056"/>
    </source>
</evidence>
<dbReference type="SMART" id="SM00194">
    <property type="entry name" value="PTPc"/>
    <property type="match status" value="1"/>
</dbReference>
<evidence type="ECO:0000313" key="4">
    <source>
        <dbReference type="Proteomes" id="UP000256970"/>
    </source>
</evidence>
<dbReference type="PROSITE" id="PS00383">
    <property type="entry name" value="TYR_PHOSPHATASE_1"/>
    <property type="match status" value="1"/>
</dbReference>
<dbReference type="InterPro" id="IPR003595">
    <property type="entry name" value="Tyr_Pase_cat"/>
</dbReference>
<evidence type="ECO:0000313" key="3">
    <source>
        <dbReference type="EMBL" id="SZX71874.1"/>
    </source>
</evidence>
<name>A0A383W4E4_TETOB</name>
<dbReference type="Gene3D" id="3.90.190.10">
    <property type="entry name" value="Protein tyrosine phosphatase superfamily"/>
    <property type="match status" value="1"/>
</dbReference>
<keyword evidence="4" id="KW-1185">Reference proteome</keyword>
<feature type="domain" description="Tyrosine-protein phosphatase" evidence="1">
    <location>
        <begin position="86"/>
        <end position="358"/>
    </location>
</feature>
<dbReference type="CDD" id="cd00047">
    <property type="entry name" value="PTPc"/>
    <property type="match status" value="1"/>
</dbReference>
<organism evidence="3 4">
    <name type="scientific">Tetradesmus obliquus</name>
    <name type="common">Green alga</name>
    <name type="synonym">Acutodesmus obliquus</name>
    <dbReference type="NCBI Taxonomy" id="3088"/>
    <lineage>
        <taxon>Eukaryota</taxon>
        <taxon>Viridiplantae</taxon>
        <taxon>Chlorophyta</taxon>
        <taxon>core chlorophytes</taxon>
        <taxon>Chlorophyceae</taxon>
        <taxon>CS clade</taxon>
        <taxon>Sphaeropleales</taxon>
        <taxon>Scenedesmaceae</taxon>
        <taxon>Tetradesmus</taxon>
    </lineage>
</organism>
<dbReference type="Proteomes" id="UP000256970">
    <property type="component" value="Unassembled WGS sequence"/>
</dbReference>
<accession>A0A383W4E4</accession>
<dbReference type="SMART" id="SM00404">
    <property type="entry name" value="PTPc_motif"/>
    <property type="match status" value="1"/>
</dbReference>
<protein>
    <submittedName>
        <fullName evidence="3">Uncharacterized protein</fullName>
    </submittedName>
</protein>
<dbReference type="PROSITE" id="PS50055">
    <property type="entry name" value="TYR_PHOSPHATASE_PTP"/>
    <property type="match status" value="1"/>
</dbReference>
<dbReference type="SUPFAM" id="SSF52799">
    <property type="entry name" value="(Phosphotyrosine protein) phosphatases II"/>
    <property type="match status" value="1"/>
</dbReference>
<dbReference type="PANTHER" id="PTHR19134">
    <property type="entry name" value="RECEPTOR-TYPE TYROSINE-PROTEIN PHOSPHATASE"/>
    <property type="match status" value="1"/>
</dbReference>
<dbReference type="InterPro" id="IPR016130">
    <property type="entry name" value="Tyr_Pase_AS"/>
</dbReference>
<dbReference type="PROSITE" id="PS50056">
    <property type="entry name" value="TYR_PHOSPHATASE_2"/>
    <property type="match status" value="1"/>
</dbReference>
<reference evidence="3 4" key="1">
    <citation type="submission" date="2016-10" db="EMBL/GenBank/DDBJ databases">
        <authorList>
            <person name="Cai Z."/>
        </authorList>
    </citation>
    <scope>NUCLEOTIDE SEQUENCE [LARGE SCALE GENOMIC DNA]</scope>
</reference>
<gene>
    <name evidence="3" type="ORF">BQ4739_LOCUS11982</name>
</gene>
<dbReference type="AlphaFoldDB" id="A0A383W4E4"/>
<dbReference type="InterPro" id="IPR050348">
    <property type="entry name" value="Protein-Tyr_Phosphatase"/>
</dbReference>
<evidence type="ECO:0000259" key="1">
    <source>
        <dbReference type="PROSITE" id="PS50055"/>
    </source>
</evidence>
<dbReference type="PANTHER" id="PTHR19134:SF449">
    <property type="entry name" value="TYROSINE-PROTEIN PHOSPHATASE 1"/>
    <property type="match status" value="1"/>
</dbReference>